<proteinExistence type="predicted"/>
<dbReference type="EMBL" id="JACGWT010000004">
    <property type="protein sequence ID" value="MBA8794880.1"/>
    <property type="molecule type" value="Genomic_DNA"/>
</dbReference>
<comment type="caution">
    <text evidence="5">The sequence shown here is derived from an EMBL/GenBank/DDBJ whole genome shotgun (WGS) entry which is preliminary data.</text>
</comment>
<reference evidence="5 6" key="1">
    <citation type="submission" date="2020-07" db="EMBL/GenBank/DDBJ databases">
        <title>Sequencing the genomes of 1000 actinobacteria strains.</title>
        <authorList>
            <person name="Klenk H.-P."/>
        </authorList>
    </citation>
    <scope>NUCLEOTIDE SEQUENCE [LARGE SCALE GENOMIC DNA]</scope>
    <source>
        <strain evidence="5 6">DSM 100723</strain>
    </source>
</reference>
<dbReference type="InterPro" id="IPR002734">
    <property type="entry name" value="RibDG_C"/>
</dbReference>
<dbReference type="Pfam" id="PF01872">
    <property type="entry name" value="RibD_C"/>
    <property type="match status" value="1"/>
</dbReference>
<gene>
    <name evidence="5" type="ORF">FHX74_002508</name>
</gene>
<dbReference type="InterPro" id="IPR024072">
    <property type="entry name" value="DHFR-like_dom_sf"/>
</dbReference>
<dbReference type="GO" id="GO:0008703">
    <property type="term" value="F:5-amino-6-(5-phosphoribosylamino)uracil reductase activity"/>
    <property type="evidence" value="ECO:0007669"/>
    <property type="project" value="InterPro"/>
</dbReference>
<dbReference type="AlphaFoldDB" id="A0A7W3P6G1"/>
<keyword evidence="6" id="KW-1185">Reference proteome</keyword>
<organism evidence="5 6">
    <name type="scientific">Microlunatus kandeliicorticis</name>
    <dbReference type="NCBI Taxonomy" id="1759536"/>
    <lineage>
        <taxon>Bacteria</taxon>
        <taxon>Bacillati</taxon>
        <taxon>Actinomycetota</taxon>
        <taxon>Actinomycetes</taxon>
        <taxon>Propionibacteriales</taxon>
        <taxon>Propionibacteriaceae</taxon>
        <taxon>Microlunatus</taxon>
    </lineage>
</organism>
<evidence type="ECO:0000256" key="3">
    <source>
        <dbReference type="ARBA" id="ARBA00023002"/>
    </source>
</evidence>
<dbReference type="PANTHER" id="PTHR38011:SF7">
    <property type="entry name" value="2,5-DIAMINO-6-RIBOSYLAMINO-4(3H)-PYRIMIDINONE 5'-PHOSPHATE REDUCTASE"/>
    <property type="match status" value="1"/>
</dbReference>
<sequence length="256" mass="27225">MEQTERPRVVMNVRASVDGKIALTPEQTLMQVPSAALWNALFPSGDPLTADPFVQAQQAYRCGATLEGANSLVPVGVDPEPLPDFTGDPEPLYEHFLPHRETAGDSPPHLWFVVVDGRGRVRWSERHPGWDVLALVCRSTPADYLASLRENAIDYLVTGEHRVDLPEALRALRSLLGVRCLVSSAGGELNAALLRAGLVDELVLTVAPAAIGGAATPGVLGGPALATGEHPVPLRLLSVHTDTAGLVRLHYAVGAP</sequence>
<dbReference type="Proteomes" id="UP000523079">
    <property type="component" value="Unassembled WGS sequence"/>
</dbReference>
<dbReference type="SUPFAM" id="SSF53597">
    <property type="entry name" value="Dihydrofolate reductase-like"/>
    <property type="match status" value="1"/>
</dbReference>
<evidence type="ECO:0000259" key="4">
    <source>
        <dbReference type="Pfam" id="PF01872"/>
    </source>
</evidence>
<dbReference type="RefSeq" id="WP_182560519.1">
    <property type="nucleotide sequence ID" value="NZ_JACGWT010000004.1"/>
</dbReference>
<protein>
    <submittedName>
        <fullName evidence="5">Riboflavin biosynthesis pyrimidine reductase</fullName>
    </submittedName>
</protein>
<keyword evidence="2" id="KW-0521">NADP</keyword>
<evidence type="ECO:0000256" key="1">
    <source>
        <dbReference type="ARBA" id="ARBA00005104"/>
    </source>
</evidence>
<dbReference type="GO" id="GO:0009231">
    <property type="term" value="P:riboflavin biosynthetic process"/>
    <property type="evidence" value="ECO:0007669"/>
    <property type="project" value="InterPro"/>
</dbReference>
<evidence type="ECO:0000313" key="6">
    <source>
        <dbReference type="Proteomes" id="UP000523079"/>
    </source>
</evidence>
<dbReference type="Gene3D" id="3.40.430.10">
    <property type="entry name" value="Dihydrofolate Reductase, subunit A"/>
    <property type="match status" value="1"/>
</dbReference>
<dbReference type="PANTHER" id="PTHR38011">
    <property type="entry name" value="DIHYDROFOLATE REDUCTASE FAMILY PROTEIN (AFU_ORTHOLOGUE AFUA_8G06820)"/>
    <property type="match status" value="1"/>
</dbReference>
<keyword evidence="3" id="KW-0560">Oxidoreductase</keyword>
<evidence type="ECO:0000256" key="2">
    <source>
        <dbReference type="ARBA" id="ARBA00022857"/>
    </source>
</evidence>
<name>A0A7W3P6G1_9ACTN</name>
<evidence type="ECO:0000313" key="5">
    <source>
        <dbReference type="EMBL" id="MBA8794880.1"/>
    </source>
</evidence>
<comment type="pathway">
    <text evidence="1">Cofactor biosynthesis; riboflavin biosynthesis.</text>
</comment>
<dbReference type="InterPro" id="IPR050765">
    <property type="entry name" value="Riboflavin_Biosynth_HTPR"/>
</dbReference>
<feature type="domain" description="Bacterial bifunctional deaminase-reductase C-terminal" evidence="4">
    <location>
        <begin position="7"/>
        <end position="246"/>
    </location>
</feature>
<accession>A0A7W3P6G1</accession>